<evidence type="ECO:0000313" key="3">
    <source>
        <dbReference type="Proteomes" id="UP000291084"/>
    </source>
</evidence>
<reference evidence="2 3" key="1">
    <citation type="journal article" date="2015" name="Sci. Rep.">
        <title>The power of single molecule real-time sequencing technology in the de novo assembly of a eukaryotic genome.</title>
        <authorList>
            <person name="Sakai H."/>
            <person name="Naito K."/>
            <person name="Ogiso-Tanaka E."/>
            <person name="Takahashi Y."/>
            <person name="Iseki K."/>
            <person name="Muto C."/>
            <person name="Satou K."/>
            <person name="Teruya K."/>
            <person name="Shiroma A."/>
            <person name="Shimoji M."/>
            <person name="Hirano T."/>
            <person name="Itoh T."/>
            <person name="Kaga A."/>
            <person name="Tomooka N."/>
        </authorList>
    </citation>
    <scope>NUCLEOTIDE SEQUENCE [LARGE SCALE GENOMIC DNA]</scope>
    <source>
        <strain evidence="3">cv. Shumari</strain>
    </source>
</reference>
<protein>
    <submittedName>
        <fullName evidence="2">Uncharacterized protein</fullName>
    </submittedName>
</protein>
<evidence type="ECO:0000313" key="2">
    <source>
        <dbReference type="EMBL" id="BAT94557.1"/>
    </source>
</evidence>
<sequence>ISSPSLTSIHRFPIPNPNSSISLYFSFLFSSYHVRVLGKSPPNSSRKKISCCGYSYTRASFAHFLSHLSVIVCVTRGTNCVMWLLFSLDLFIEISDLFYFVWFVDFTL</sequence>
<proteinExistence type="predicted"/>
<keyword evidence="1" id="KW-1133">Transmembrane helix</keyword>
<feature type="transmembrane region" description="Helical" evidence="1">
    <location>
        <begin position="83"/>
        <end position="104"/>
    </location>
</feature>
<keyword evidence="1" id="KW-0812">Transmembrane</keyword>
<accession>A0A0S3SNZ8</accession>
<dbReference type="AlphaFoldDB" id="A0A0S3SNZ8"/>
<dbReference type="Proteomes" id="UP000291084">
    <property type="component" value="Chromosome 8"/>
</dbReference>
<keyword evidence="3" id="KW-1185">Reference proteome</keyword>
<organism evidence="2 3">
    <name type="scientific">Vigna angularis var. angularis</name>
    <dbReference type="NCBI Taxonomy" id="157739"/>
    <lineage>
        <taxon>Eukaryota</taxon>
        <taxon>Viridiplantae</taxon>
        <taxon>Streptophyta</taxon>
        <taxon>Embryophyta</taxon>
        <taxon>Tracheophyta</taxon>
        <taxon>Spermatophyta</taxon>
        <taxon>Magnoliopsida</taxon>
        <taxon>eudicotyledons</taxon>
        <taxon>Gunneridae</taxon>
        <taxon>Pentapetalae</taxon>
        <taxon>rosids</taxon>
        <taxon>fabids</taxon>
        <taxon>Fabales</taxon>
        <taxon>Fabaceae</taxon>
        <taxon>Papilionoideae</taxon>
        <taxon>50 kb inversion clade</taxon>
        <taxon>NPAAA clade</taxon>
        <taxon>indigoferoid/millettioid clade</taxon>
        <taxon>Phaseoleae</taxon>
        <taxon>Vigna</taxon>
    </lineage>
</organism>
<dbReference type="EMBL" id="AP015041">
    <property type="protein sequence ID" value="BAT94557.1"/>
    <property type="molecule type" value="Genomic_DNA"/>
</dbReference>
<gene>
    <name evidence="2" type="primary">Vigan.08G117000</name>
    <name evidence="2" type="ORF">VIGAN_08117000</name>
</gene>
<feature type="transmembrane region" description="Helical" evidence="1">
    <location>
        <begin position="20"/>
        <end position="38"/>
    </location>
</feature>
<name>A0A0S3SNZ8_PHAAN</name>
<keyword evidence="1" id="KW-0472">Membrane</keyword>
<feature type="non-terminal residue" evidence="2">
    <location>
        <position position="1"/>
    </location>
</feature>
<evidence type="ECO:0000256" key="1">
    <source>
        <dbReference type="SAM" id="Phobius"/>
    </source>
</evidence>